<dbReference type="Gene3D" id="3.30.530.20">
    <property type="match status" value="1"/>
</dbReference>
<evidence type="ECO:0000313" key="1">
    <source>
        <dbReference type="EMBL" id="MCJ8010808.1"/>
    </source>
</evidence>
<organism evidence="1 2">
    <name type="scientific">Paenibacillus mangrovi</name>
    <dbReference type="NCBI Taxonomy" id="2931978"/>
    <lineage>
        <taxon>Bacteria</taxon>
        <taxon>Bacillati</taxon>
        <taxon>Bacillota</taxon>
        <taxon>Bacilli</taxon>
        <taxon>Bacillales</taxon>
        <taxon>Paenibacillaceae</taxon>
        <taxon>Paenibacillus</taxon>
    </lineage>
</organism>
<sequence>MIIVTTEILIHVPIDVCFDLARNIHLHTQTVWKHTKERTIEGTTKGIIGEGEYVTFQATHFLIRQKLTSQVTEFRRPYLFTDVMVRGAFKSLRHEHTFEDVHGKTLMKDKLIFEAPFGVIGWMTERLILKNYMKRFLEYRNQQLKIFAEEIGKR</sequence>
<evidence type="ECO:0000313" key="2">
    <source>
        <dbReference type="Proteomes" id="UP001139347"/>
    </source>
</evidence>
<reference evidence="1" key="1">
    <citation type="submission" date="2022-04" db="EMBL/GenBank/DDBJ databases">
        <title>Paenibacillus mangrovi sp. nov., a novel endophytic bacterium isolated from bark of Kandelia candel.</title>
        <authorList>
            <person name="Tuo L."/>
        </authorList>
    </citation>
    <scope>NUCLEOTIDE SEQUENCE</scope>
    <source>
        <strain evidence="1">KQZ6P-2</strain>
    </source>
</reference>
<protein>
    <submittedName>
        <fullName evidence="1">SRPBCC family protein</fullName>
    </submittedName>
</protein>
<dbReference type="AlphaFoldDB" id="A0A9X1WKT0"/>
<dbReference type="InterPro" id="IPR023393">
    <property type="entry name" value="START-like_dom_sf"/>
</dbReference>
<dbReference type="Proteomes" id="UP001139347">
    <property type="component" value="Unassembled WGS sequence"/>
</dbReference>
<dbReference type="EMBL" id="JALIRP010000001">
    <property type="protein sequence ID" value="MCJ8010808.1"/>
    <property type="molecule type" value="Genomic_DNA"/>
</dbReference>
<keyword evidence="2" id="KW-1185">Reference proteome</keyword>
<accession>A0A9X1WKT0</accession>
<dbReference type="RefSeq" id="WP_244719993.1">
    <property type="nucleotide sequence ID" value="NZ_JALIRP010000001.1"/>
</dbReference>
<gene>
    <name evidence="1" type="ORF">MUG84_03495</name>
</gene>
<dbReference type="CDD" id="cd07820">
    <property type="entry name" value="SRPBCC_3"/>
    <property type="match status" value="1"/>
</dbReference>
<comment type="caution">
    <text evidence="1">The sequence shown here is derived from an EMBL/GenBank/DDBJ whole genome shotgun (WGS) entry which is preliminary data.</text>
</comment>
<dbReference type="SUPFAM" id="SSF55961">
    <property type="entry name" value="Bet v1-like"/>
    <property type="match status" value="1"/>
</dbReference>
<name>A0A9X1WKT0_9BACL</name>
<proteinExistence type="predicted"/>